<dbReference type="PANTHER" id="PTHR42734">
    <property type="entry name" value="METAL TRANSPORT SYSTEM ATP-BINDING PROTEIN TM_0124-RELATED"/>
    <property type="match status" value="1"/>
</dbReference>
<evidence type="ECO:0000256" key="2">
    <source>
        <dbReference type="ARBA" id="ARBA00022448"/>
    </source>
</evidence>
<evidence type="ECO:0000313" key="6">
    <source>
        <dbReference type="EMBL" id="QCT94440.1"/>
    </source>
</evidence>
<dbReference type="EMBL" id="CP040463">
    <property type="protein sequence ID" value="QCT94440.1"/>
    <property type="molecule type" value="Genomic_DNA"/>
</dbReference>
<feature type="domain" description="ABC transporter" evidence="5">
    <location>
        <begin position="3"/>
        <end position="235"/>
    </location>
</feature>
<dbReference type="GO" id="GO:0005524">
    <property type="term" value="F:ATP binding"/>
    <property type="evidence" value="ECO:0007669"/>
    <property type="project" value="UniProtKB-KW"/>
</dbReference>
<dbReference type="PANTHER" id="PTHR42734:SF6">
    <property type="entry name" value="MOLYBDATE IMPORT ATP-BINDING PROTEIN MOLC"/>
    <property type="match status" value="1"/>
</dbReference>
<dbReference type="SUPFAM" id="SSF52540">
    <property type="entry name" value="P-loop containing nucleoside triphosphate hydrolases"/>
    <property type="match status" value="1"/>
</dbReference>
<evidence type="ECO:0000259" key="5">
    <source>
        <dbReference type="PROSITE" id="PS50893"/>
    </source>
</evidence>
<organism evidence="6 7">
    <name type="scientific">Caminibacter mediatlanticus TB-2</name>
    <dbReference type="NCBI Taxonomy" id="391592"/>
    <lineage>
        <taxon>Bacteria</taxon>
        <taxon>Pseudomonadati</taxon>
        <taxon>Campylobacterota</taxon>
        <taxon>Epsilonproteobacteria</taxon>
        <taxon>Nautiliales</taxon>
        <taxon>Nautiliaceae</taxon>
        <taxon>Caminibacter</taxon>
    </lineage>
</organism>
<dbReference type="InterPro" id="IPR003593">
    <property type="entry name" value="AAA+_ATPase"/>
</dbReference>
<sequence length="248" mass="28507">MYLVIDNIKVNLKSKEILNNVTFKVKRGEVVGILGKNGVGKSTLLKYIAKLLPNKGKVYLSNKDLHKISNKKLAKKLSYVSQTQNGGFLSVYETLLLGRKPYFSFSPSKEDIKKVEQIIEKLNLKDIQNKKTNELSGGELQKVMIAKELVKQSEILLFDEPTNNLDIKNQIEILDYIKETTKKNNLITLIIIHDINLSLKYCDKFMMIKDKKIIYEGDESIITPSTLKEIYEIDAKICIYKERKVVIY</sequence>
<dbReference type="InterPro" id="IPR027417">
    <property type="entry name" value="P-loop_NTPase"/>
</dbReference>
<comment type="similarity">
    <text evidence="1">Belongs to the ABC transporter superfamily.</text>
</comment>
<keyword evidence="7" id="KW-1185">Reference proteome</keyword>
<dbReference type="Pfam" id="PF00005">
    <property type="entry name" value="ABC_tran"/>
    <property type="match status" value="1"/>
</dbReference>
<dbReference type="SMART" id="SM00382">
    <property type="entry name" value="AAA"/>
    <property type="match status" value="1"/>
</dbReference>
<evidence type="ECO:0000313" key="7">
    <source>
        <dbReference type="Proteomes" id="UP000306825"/>
    </source>
</evidence>
<dbReference type="InterPro" id="IPR017871">
    <property type="entry name" value="ABC_transporter-like_CS"/>
</dbReference>
<dbReference type="Gene3D" id="3.40.50.300">
    <property type="entry name" value="P-loop containing nucleotide triphosphate hydrolases"/>
    <property type="match status" value="1"/>
</dbReference>
<accession>A0ABX5VBG6</accession>
<name>A0ABX5VBG6_9BACT</name>
<keyword evidence="4 6" id="KW-0067">ATP-binding</keyword>
<reference evidence="6 7" key="1">
    <citation type="submission" date="2019-05" db="EMBL/GenBank/DDBJ databases">
        <title>A comparative analysis of the Nautiliaceae.</title>
        <authorList>
            <person name="Grosche A."/>
            <person name="Smedile F."/>
            <person name="Vetriani C."/>
        </authorList>
    </citation>
    <scope>NUCLEOTIDE SEQUENCE [LARGE SCALE GENOMIC DNA]</scope>
    <source>
        <strain evidence="6 7">TB-2</strain>
    </source>
</reference>
<protein>
    <submittedName>
        <fullName evidence="6">ABC transporter ATP-binding protein</fullName>
    </submittedName>
</protein>
<keyword evidence="2" id="KW-0813">Transport</keyword>
<evidence type="ECO:0000256" key="4">
    <source>
        <dbReference type="ARBA" id="ARBA00022840"/>
    </source>
</evidence>
<dbReference type="Proteomes" id="UP000306825">
    <property type="component" value="Chromosome"/>
</dbReference>
<proteinExistence type="inferred from homology"/>
<gene>
    <name evidence="6" type="ORF">FE773_04380</name>
</gene>
<keyword evidence="3" id="KW-0547">Nucleotide-binding</keyword>
<dbReference type="CDD" id="cd03214">
    <property type="entry name" value="ABC_Iron-Siderophores_B12_Hemin"/>
    <property type="match status" value="1"/>
</dbReference>
<dbReference type="PROSITE" id="PS50893">
    <property type="entry name" value="ABC_TRANSPORTER_2"/>
    <property type="match status" value="1"/>
</dbReference>
<evidence type="ECO:0000256" key="1">
    <source>
        <dbReference type="ARBA" id="ARBA00005417"/>
    </source>
</evidence>
<evidence type="ECO:0000256" key="3">
    <source>
        <dbReference type="ARBA" id="ARBA00022741"/>
    </source>
</evidence>
<dbReference type="InterPro" id="IPR003439">
    <property type="entry name" value="ABC_transporter-like_ATP-bd"/>
</dbReference>
<dbReference type="RefSeq" id="WP_138323228.1">
    <property type="nucleotide sequence ID" value="NZ_CP040463.1"/>
</dbReference>
<dbReference type="InterPro" id="IPR050153">
    <property type="entry name" value="Metal_Ion_Import_ABC"/>
</dbReference>
<dbReference type="PROSITE" id="PS00211">
    <property type="entry name" value="ABC_TRANSPORTER_1"/>
    <property type="match status" value="1"/>
</dbReference>